<organism evidence="9">
    <name type="scientific">Salmonella enterica subsp. enterica serovar Heidelberg</name>
    <dbReference type="NCBI Taxonomy" id="611"/>
    <lineage>
        <taxon>Bacteria</taxon>
        <taxon>Pseudomonadati</taxon>
        <taxon>Pseudomonadota</taxon>
        <taxon>Gammaproteobacteria</taxon>
        <taxon>Enterobacterales</taxon>
        <taxon>Enterobacteriaceae</taxon>
        <taxon>Salmonella</taxon>
    </lineage>
</organism>
<evidence type="ECO:0000313" key="9">
    <source>
        <dbReference type="EMBL" id="HAE4516883.1"/>
    </source>
</evidence>
<dbReference type="EMBL" id="DAARYW010000167">
    <property type="protein sequence ID" value="HAE4516883.1"/>
    <property type="molecule type" value="Genomic_DNA"/>
</dbReference>
<dbReference type="GO" id="GO:0009103">
    <property type="term" value="P:lipopolysaccharide biosynthetic process"/>
    <property type="evidence" value="ECO:0007669"/>
    <property type="project" value="TreeGrafter"/>
</dbReference>
<evidence type="ECO:0000256" key="5">
    <source>
        <dbReference type="ARBA" id="ARBA00023136"/>
    </source>
</evidence>
<evidence type="ECO:0000256" key="6">
    <source>
        <dbReference type="ARBA" id="ARBA00023315"/>
    </source>
</evidence>
<feature type="transmembrane region" description="Helical" evidence="7">
    <location>
        <begin position="155"/>
        <end position="177"/>
    </location>
</feature>
<dbReference type="PANTHER" id="PTHR23028:SF53">
    <property type="entry name" value="ACYL_TRANSF_3 DOMAIN-CONTAINING PROTEIN"/>
    <property type="match status" value="1"/>
</dbReference>
<dbReference type="InterPro" id="IPR043968">
    <property type="entry name" value="SGNH"/>
</dbReference>
<accession>A0A731K435</accession>
<dbReference type="SUPFAM" id="SSF52266">
    <property type="entry name" value="SGNH hydrolase"/>
    <property type="match status" value="1"/>
</dbReference>
<feature type="transmembrane region" description="Helical" evidence="7">
    <location>
        <begin position="125"/>
        <end position="143"/>
    </location>
</feature>
<reference evidence="9" key="2">
    <citation type="submission" date="2018-07" db="EMBL/GenBank/DDBJ databases">
        <authorList>
            <consortium name="NCBI Pathogen Detection Project"/>
        </authorList>
    </citation>
    <scope>NUCLEOTIDE SEQUENCE</scope>
    <source>
        <strain evidence="9">09-4500</strain>
    </source>
</reference>
<dbReference type="AlphaFoldDB" id="A0A731K435"/>
<dbReference type="PANTHER" id="PTHR23028">
    <property type="entry name" value="ACETYLTRANSFERASE"/>
    <property type="match status" value="1"/>
</dbReference>
<keyword evidence="4 7" id="KW-1133">Transmembrane helix</keyword>
<evidence type="ECO:0000259" key="8">
    <source>
        <dbReference type="Pfam" id="PF19040"/>
    </source>
</evidence>
<feature type="domain" description="SGNH" evidence="8">
    <location>
        <begin position="224"/>
        <end position="442"/>
    </location>
</feature>
<dbReference type="InterPro" id="IPR050879">
    <property type="entry name" value="Acyltransferase_3"/>
</dbReference>
<keyword evidence="2 9" id="KW-0808">Transferase</keyword>
<name>A0A731K435_SALET</name>
<dbReference type="GO" id="GO:0016746">
    <property type="term" value="F:acyltransferase activity"/>
    <property type="evidence" value="ECO:0007669"/>
    <property type="project" value="UniProtKB-KW"/>
</dbReference>
<feature type="transmembrane region" description="Helical" evidence="7">
    <location>
        <begin position="12"/>
        <end position="28"/>
    </location>
</feature>
<evidence type="ECO:0000256" key="7">
    <source>
        <dbReference type="SAM" id="Phobius"/>
    </source>
</evidence>
<gene>
    <name evidence="9" type="ORF">G4D13_004698</name>
</gene>
<keyword evidence="6 9" id="KW-0012">Acyltransferase</keyword>
<sequence>GANYYSPASRFWELMAGAIIATLRFMGIKTSLSKSMSLIGVIIISISIVMINEKMAFPGYIAIIPVIGASLIIASNGNDWIASKILSLKPFVFIGLISYPLYLWHWPVYSFYRSIFSGSPSTNELLILMILAFALAISTYYIIEKPLRHSVRKSTTSIILAITVFGTGIFGLVTYSMNGIKERNVNKSAGEYASVTNVYDYYKYGELLRGGICHSVLLKDAISNGCIKNSRNNIFIIGDSYAAALYNGLSSYIKNNNKKYVISQMTDGNAPPLFVSGKDDLQRDVSSINSDRIKEIGMVKPEIVLLTWSVRGSNGVHDKKLAIEALSLTIKKIKKASPQSRLIVVGPVPEWNANLVKVISNYTSEFKKTPPIYMSYGLNDEIKGWDKYFDENVPKLGAEYISAYRALCNESGCLTRVGDGPDFVTAVDWGHLTKPGSDFLFEKIGKYIIN</sequence>
<evidence type="ECO:0000256" key="1">
    <source>
        <dbReference type="ARBA" id="ARBA00022475"/>
    </source>
</evidence>
<keyword evidence="1" id="KW-1003">Cell membrane</keyword>
<dbReference type="InterPro" id="IPR036514">
    <property type="entry name" value="SGNH_hydro_sf"/>
</dbReference>
<feature type="transmembrane region" description="Helical" evidence="7">
    <location>
        <begin position="35"/>
        <end position="51"/>
    </location>
</feature>
<feature type="non-terminal residue" evidence="9">
    <location>
        <position position="1"/>
    </location>
</feature>
<dbReference type="Pfam" id="PF19040">
    <property type="entry name" value="SGNH"/>
    <property type="match status" value="1"/>
</dbReference>
<comment type="caution">
    <text evidence="9">The sequence shown here is derived from an EMBL/GenBank/DDBJ whole genome shotgun (WGS) entry which is preliminary data.</text>
</comment>
<evidence type="ECO:0000256" key="2">
    <source>
        <dbReference type="ARBA" id="ARBA00022679"/>
    </source>
</evidence>
<feature type="transmembrane region" description="Helical" evidence="7">
    <location>
        <begin position="57"/>
        <end position="74"/>
    </location>
</feature>
<feature type="transmembrane region" description="Helical" evidence="7">
    <location>
        <begin position="86"/>
        <end position="105"/>
    </location>
</feature>
<dbReference type="GO" id="GO:0016020">
    <property type="term" value="C:membrane"/>
    <property type="evidence" value="ECO:0007669"/>
    <property type="project" value="TreeGrafter"/>
</dbReference>
<proteinExistence type="predicted"/>
<reference evidence="9" key="1">
    <citation type="journal article" date="2018" name="Genome Biol.">
        <title>SKESA: strategic k-mer extension for scrupulous assemblies.</title>
        <authorList>
            <person name="Souvorov A."/>
            <person name="Agarwala R."/>
            <person name="Lipman D.J."/>
        </authorList>
    </citation>
    <scope>NUCLEOTIDE SEQUENCE</scope>
    <source>
        <strain evidence="9">09-4500</strain>
    </source>
</reference>
<evidence type="ECO:0000256" key="4">
    <source>
        <dbReference type="ARBA" id="ARBA00022989"/>
    </source>
</evidence>
<dbReference type="GO" id="GO:0016788">
    <property type="term" value="F:hydrolase activity, acting on ester bonds"/>
    <property type="evidence" value="ECO:0007669"/>
    <property type="project" value="UniProtKB-ARBA"/>
</dbReference>
<dbReference type="Gene3D" id="3.40.50.1110">
    <property type="entry name" value="SGNH hydrolase"/>
    <property type="match status" value="1"/>
</dbReference>
<protein>
    <submittedName>
        <fullName evidence="9">Acyltransferase</fullName>
    </submittedName>
</protein>
<keyword evidence="3 7" id="KW-0812">Transmembrane</keyword>
<evidence type="ECO:0000256" key="3">
    <source>
        <dbReference type="ARBA" id="ARBA00022692"/>
    </source>
</evidence>
<keyword evidence="5 7" id="KW-0472">Membrane</keyword>